<dbReference type="InterPro" id="IPR002885">
    <property type="entry name" value="PPR_rpt"/>
</dbReference>
<dbReference type="InParanoid" id="D2UZL2"/>
<dbReference type="Proteomes" id="UP000006671">
    <property type="component" value="Unassembled WGS sequence"/>
</dbReference>
<name>D2UZL2_NAEGR</name>
<dbReference type="KEGG" id="ngr:NAEGRDRAFT_56635"/>
<dbReference type="AlphaFoldDB" id="D2UZL2"/>
<protein>
    <submittedName>
        <fullName evidence="3">Uncharacterized protein</fullName>
    </submittedName>
</protein>
<keyword evidence="4" id="KW-1185">Reference proteome</keyword>
<proteinExistence type="predicted"/>
<dbReference type="EMBL" id="GG738846">
    <property type="protein sequence ID" value="EFC49962.1"/>
    <property type="molecule type" value="Genomic_DNA"/>
</dbReference>
<evidence type="ECO:0000256" key="1">
    <source>
        <dbReference type="ARBA" id="ARBA00022737"/>
    </source>
</evidence>
<dbReference type="SUPFAM" id="SSF81901">
    <property type="entry name" value="HCP-like"/>
    <property type="match status" value="1"/>
</dbReference>
<sequence length="393" mass="46789">MMNSVTTSIFPNNKKFKQNNNNNNTESIRNLILKHARLGQVKQVLELLSRITLPKNSPNDKIKEIELEKENIIHTLMLAYAKKGSLHKTEILFRKLQNPTLKCYTILLGVYAEKGLIDKVKQLFSKIEKPDQACYVVLMNTYSKLGMFDKIQNIYSNIYYKLLNSKSLEGNNETKSGNELLVDLTQVIKSNYKEECKEFKYYKDIFIVVSGFKMYYHLKKKEYLLVEDTFAKAREFINNDNINILNVYLQSLIHRNTSIEQIEHFIKNSIRNPDHVTYHLLMVYYHKLKNYDKVEKLYKAVTQLDDIDTQKRNYFDAMIMTMFYEREMFDKVEKIFRQIKSPDYKCYLILMRCYLKQMDSDKMIQLFKEMPNELVNDNLVTEMMQMTLHANRK</sequence>
<dbReference type="PANTHER" id="PTHR47447">
    <property type="entry name" value="OS03G0856100 PROTEIN"/>
    <property type="match status" value="1"/>
</dbReference>
<dbReference type="PANTHER" id="PTHR47447:SF17">
    <property type="entry name" value="OS12G0638900 PROTEIN"/>
    <property type="match status" value="1"/>
</dbReference>
<keyword evidence="1" id="KW-0677">Repeat</keyword>
<dbReference type="VEuPathDB" id="AmoebaDB:NAEGRDRAFT_56635"/>
<dbReference type="NCBIfam" id="TIGR00756">
    <property type="entry name" value="PPR"/>
    <property type="match status" value="1"/>
</dbReference>
<gene>
    <name evidence="3" type="ORF">NAEGRDRAFT_56635</name>
</gene>
<reference evidence="3 4" key="1">
    <citation type="journal article" date="2010" name="Cell">
        <title>The genome of Naegleria gruberi illuminates early eukaryotic versatility.</title>
        <authorList>
            <person name="Fritz-Laylin L.K."/>
            <person name="Prochnik S.E."/>
            <person name="Ginger M.L."/>
            <person name="Dacks J.B."/>
            <person name="Carpenter M.L."/>
            <person name="Field M.C."/>
            <person name="Kuo A."/>
            <person name="Paredez A."/>
            <person name="Chapman J."/>
            <person name="Pham J."/>
            <person name="Shu S."/>
            <person name="Neupane R."/>
            <person name="Cipriano M."/>
            <person name="Mancuso J."/>
            <person name="Tu H."/>
            <person name="Salamov A."/>
            <person name="Lindquist E."/>
            <person name="Shapiro H."/>
            <person name="Lucas S."/>
            <person name="Grigoriev I.V."/>
            <person name="Cande W.Z."/>
            <person name="Fulton C."/>
            <person name="Rokhsar D.S."/>
            <person name="Dawson S.C."/>
        </authorList>
    </citation>
    <scope>NUCLEOTIDE SEQUENCE [LARGE SCALE GENOMIC DNA]</scope>
    <source>
        <strain evidence="3 4">NEG-M</strain>
    </source>
</reference>
<dbReference type="RefSeq" id="XP_002682706.1">
    <property type="nucleotide sequence ID" value="XM_002682660.1"/>
</dbReference>
<organism evidence="4">
    <name type="scientific">Naegleria gruberi</name>
    <name type="common">Amoeba</name>
    <dbReference type="NCBI Taxonomy" id="5762"/>
    <lineage>
        <taxon>Eukaryota</taxon>
        <taxon>Discoba</taxon>
        <taxon>Heterolobosea</taxon>
        <taxon>Tetramitia</taxon>
        <taxon>Eutetramitia</taxon>
        <taxon>Vahlkampfiidae</taxon>
        <taxon>Naegleria</taxon>
    </lineage>
</organism>
<evidence type="ECO:0000313" key="3">
    <source>
        <dbReference type="EMBL" id="EFC49962.1"/>
    </source>
</evidence>
<dbReference type="STRING" id="5762.D2UZL2"/>
<evidence type="ECO:0000256" key="2">
    <source>
        <dbReference type="SAM" id="MobiDB-lite"/>
    </source>
</evidence>
<evidence type="ECO:0000313" key="4">
    <source>
        <dbReference type="Proteomes" id="UP000006671"/>
    </source>
</evidence>
<dbReference type="Pfam" id="PF01535">
    <property type="entry name" value="PPR"/>
    <property type="match status" value="2"/>
</dbReference>
<accession>D2UZL2</accession>
<feature type="region of interest" description="Disordered" evidence="2">
    <location>
        <begin position="1"/>
        <end position="23"/>
    </location>
</feature>
<dbReference type="InterPro" id="IPR011990">
    <property type="entry name" value="TPR-like_helical_dom_sf"/>
</dbReference>
<feature type="compositionally biased region" description="Polar residues" evidence="2">
    <location>
        <begin position="1"/>
        <end position="11"/>
    </location>
</feature>
<dbReference type="OrthoDB" id="185373at2759"/>
<dbReference type="GeneID" id="8863455"/>
<dbReference type="Gene3D" id="1.25.40.10">
    <property type="entry name" value="Tetratricopeptide repeat domain"/>
    <property type="match status" value="2"/>
</dbReference>